<dbReference type="EMBL" id="JAEUBE010000137">
    <property type="protein sequence ID" value="KAH3669406.1"/>
    <property type="molecule type" value="Genomic_DNA"/>
</dbReference>
<reference evidence="1" key="1">
    <citation type="journal article" date="2021" name="Open Biol.">
        <title>Shared evolutionary footprints suggest mitochondrial oxidative damage underlies multiple complex I losses in fungi.</title>
        <authorList>
            <person name="Schikora-Tamarit M.A."/>
            <person name="Marcet-Houben M."/>
            <person name="Nosek J."/>
            <person name="Gabaldon T."/>
        </authorList>
    </citation>
    <scope>NUCLEOTIDE SEQUENCE</scope>
    <source>
        <strain evidence="1">CBS6075</strain>
    </source>
</reference>
<reference evidence="1" key="2">
    <citation type="submission" date="2021-01" db="EMBL/GenBank/DDBJ databases">
        <authorList>
            <person name="Schikora-Tamarit M.A."/>
        </authorList>
    </citation>
    <scope>NUCLEOTIDE SEQUENCE</scope>
    <source>
        <strain evidence="1">CBS6075</strain>
    </source>
</reference>
<evidence type="ECO:0000313" key="1">
    <source>
        <dbReference type="EMBL" id="KAH3669406.1"/>
    </source>
</evidence>
<dbReference type="AlphaFoldDB" id="A0A9P8T812"/>
<dbReference type="GeneID" id="70233495"/>
<dbReference type="Proteomes" id="UP000769157">
    <property type="component" value="Unassembled WGS sequence"/>
</dbReference>
<sequence>MPNTLSDPSPYGIWGCALLSTANSKAGSIGSSGVWMVSKWMDSPLNESASGGGVGAAAESFFDFSGFHLLNIVRKDISVERGVFKNRLWIWGCGNRGTKKTRDICQGLRLGRNRA</sequence>
<organism evidence="1 2">
    <name type="scientific">Ogataea philodendri</name>
    <dbReference type="NCBI Taxonomy" id="1378263"/>
    <lineage>
        <taxon>Eukaryota</taxon>
        <taxon>Fungi</taxon>
        <taxon>Dikarya</taxon>
        <taxon>Ascomycota</taxon>
        <taxon>Saccharomycotina</taxon>
        <taxon>Pichiomycetes</taxon>
        <taxon>Pichiales</taxon>
        <taxon>Pichiaceae</taxon>
        <taxon>Ogataea</taxon>
    </lineage>
</organism>
<accession>A0A9P8T812</accession>
<gene>
    <name evidence="1" type="ORF">OGAPHI_001527</name>
</gene>
<dbReference type="RefSeq" id="XP_046063669.1">
    <property type="nucleotide sequence ID" value="XM_046202298.1"/>
</dbReference>
<evidence type="ECO:0000313" key="2">
    <source>
        <dbReference type="Proteomes" id="UP000769157"/>
    </source>
</evidence>
<name>A0A9P8T812_9ASCO</name>
<comment type="caution">
    <text evidence="1">The sequence shown here is derived from an EMBL/GenBank/DDBJ whole genome shotgun (WGS) entry which is preliminary data.</text>
</comment>
<protein>
    <submittedName>
        <fullName evidence="1">Uncharacterized protein</fullName>
    </submittedName>
</protein>
<keyword evidence="2" id="KW-1185">Reference proteome</keyword>
<proteinExistence type="predicted"/>